<keyword evidence="2" id="KW-0812">Transmembrane</keyword>
<feature type="compositionally biased region" description="Low complexity" evidence="1">
    <location>
        <begin position="224"/>
        <end position="238"/>
    </location>
</feature>
<organism evidence="3 4">
    <name type="scientific">Glacieibacterium arshaanense</name>
    <dbReference type="NCBI Taxonomy" id="2511025"/>
    <lineage>
        <taxon>Bacteria</taxon>
        <taxon>Pseudomonadati</taxon>
        <taxon>Pseudomonadota</taxon>
        <taxon>Alphaproteobacteria</taxon>
        <taxon>Sphingomonadales</taxon>
        <taxon>Sphingosinicellaceae</taxon>
        <taxon>Glacieibacterium</taxon>
    </lineage>
</organism>
<name>A0A4Y9EK66_9SPHN</name>
<evidence type="ECO:0000256" key="1">
    <source>
        <dbReference type="SAM" id="MobiDB-lite"/>
    </source>
</evidence>
<comment type="caution">
    <text evidence="3">The sequence shown here is derived from an EMBL/GenBank/DDBJ whole genome shotgun (WGS) entry which is preliminary data.</text>
</comment>
<keyword evidence="2" id="KW-0472">Membrane</keyword>
<keyword evidence="4" id="KW-1185">Reference proteome</keyword>
<reference evidence="3 4" key="1">
    <citation type="submission" date="2019-02" db="EMBL/GenBank/DDBJ databases">
        <title>Polymorphobacter sp. isolated from the lake at the Tibet of China.</title>
        <authorList>
            <person name="Li A."/>
        </authorList>
    </citation>
    <scope>NUCLEOTIDE SEQUENCE [LARGE SCALE GENOMIC DNA]</scope>
    <source>
        <strain evidence="3 4">DJ1R-1</strain>
    </source>
</reference>
<feature type="transmembrane region" description="Helical" evidence="2">
    <location>
        <begin position="33"/>
        <end position="51"/>
    </location>
</feature>
<accession>A0A4Y9EK66</accession>
<evidence type="ECO:0000256" key="2">
    <source>
        <dbReference type="SAM" id="Phobius"/>
    </source>
</evidence>
<protein>
    <submittedName>
        <fullName evidence="3">LPS export ABC transporter periplasmic protein LptC</fullName>
    </submittedName>
</protein>
<feature type="region of interest" description="Disordered" evidence="1">
    <location>
        <begin position="224"/>
        <end position="247"/>
    </location>
</feature>
<dbReference type="EMBL" id="SIHO01000004">
    <property type="protein sequence ID" value="TFU00373.1"/>
    <property type="molecule type" value="Genomic_DNA"/>
</dbReference>
<evidence type="ECO:0000313" key="3">
    <source>
        <dbReference type="EMBL" id="TFU00373.1"/>
    </source>
</evidence>
<gene>
    <name evidence="3" type="ORF">EUV02_15090</name>
</gene>
<keyword evidence="2" id="KW-1133">Transmembrane helix</keyword>
<dbReference type="OrthoDB" id="7423492at2"/>
<dbReference type="AlphaFoldDB" id="A0A4Y9EK66"/>
<dbReference type="Proteomes" id="UP000297737">
    <property type="component" value="Unassembled WGS sequence"/>
</dbReference>
<dbReference type="RefSeq" id="WP_135247140.1">
    <property type="nucleotide sequence ID" value="NZ_SIHO01000004.1"/>
</dbReference>
<sequence>MSAAVIERAAYTPRQLHALPGGAHDRLVAVLRWLLPALALALLALLVILPLTSGREFSFLLAKDKVAMSPDRLRIDNALYRGETADGEPFEIRAADAVQRTSAVPIVELRKLSASLGTTDGPVRVSAPAGAYYMDKDLLVVKGPVQVASPNGYVIDNGDVRVSLIDRTIASDGNIRGLLPLGSFSADSLRADIGGRVLKLDGQVRMHITPGRHNTVSVGALPQAQPAGAKPAATVAPGLQFTPGTRK</sequence>
<evidence type="ECO:0000313" key="4">
    <source>
        <dbReference type="Proteomes" id="UP000297737"/>
    </source>
</evidence>
<proteinExistence type="predicted"/>